<keyword evidence="5" id="KW-0812">Transmembrane</keyword>
<keyword evidence="2" id="KW-0804">Transcription</keyword>
<dbReference type="SMART" id="SM00091">
    <property type="entry name" value="PAS"/>
    <property type="match status" value="3"/>
</dbReference>
<keyword evidence="3" id="KW-0807">Transducer</keyword>
<dbReference type="InterPro" id="IPR013656">
    <property type="entry name" value="PAS_4"/>
</dbReference>
<keyword evidence="5" id="KW-0472">Membrane</keyword>
<dbReference type="InterPro" id="IPR036388">
    <property type="entry name" value="WH-like_DNA-bd_sf"/>
</dbReference>
<evidence type="ECO:0000313" key="10">
    <source>
        <dbReference type="Proteomes" id="UP000244727"/>
    </source>
</evidence>
<feature type="domain" description="PAC" evidence="7">
    <location>
        <begin position="321"/>
        <end position="374"/>
    </location>
</feature>
<proteinExistence type="predicted"/>
<dbReference type="KEGG" id="harc:HARCEL1_07145"/>
<keyword evidence="4" id="KW-0175">Coiled coil</keyword>
<dbReference type="RefSeq" id="WP_108381868.1">
    <property type="nucleotide sequence ID" value="NZ_CP028858.1"/>
</dbReference>
<dbReference type="Gene3D" id="6.10.340.10">
    <property type="match status" value="1"/>
</dbReference>
<dbReference type="Pfam" id="PF08447">
    <property type="entry name" value="PAS_3"/>
    <property type="match status" value="1"/>
</dbReference>
<dbReference type="GeneID" id="36512270"/>
<dbReference type="Pfam" id="PF15915">
    <property type="entry name" value="BAT"/>
    <property type="match status" value="1"/>
</dbReference>
<evidence type="ECO:0008006" key="11">
    <source>
        <dbReference type="Google" id="ProtNLM"/>
    </source>
</evidence>
<dbReference type="SMART" id="SM00065">
    <property type="entry name" value="GAF"/>
    <property type="match status" value="2"/>
</dbReference>
<feature type="coiled-coil region" evidence="4">
    <location>
        <begin position="365"/>
        <end position="392"/>
    </location>
</feature>
<dbReference type="NCBIfam" id="TIGR00229">
    <property type="entry name" value="sensory_box"/>
    <property type="match status" value="2"/>
</dbReference>
<feature type="coiled-coil region" evidence="4">
    <location>
        <begin position="658"/>
        <end position="685"/>
    </location>
</feature>
<name>A0A2R4X126_9EURY</name>
<keyword evidence="10" id="KW-1185">Reference proteome</keyword>
<gene>
    <name evidence="9" type="ORF">HARCEL1_07145</name>
</gene>
<evidence type="ECO:0000313" key="9">
    <source>
        <dbReference type="EMBL" id="AWB27499.1"/>
    </source>
</evidence>
<dbReference type="PANTHER" id="PTHR34236">
    <property type="entry name" value="DIMETHYL SULFOXIDE REDUCTASE TRANSCRIPTIONAL ACTIVATOR"/>
    <property type="match status" value="1"/>
</dbReference>
<dbReference type="SUPFAM" id="SSF55781">
    <property type="entry name" value="GAF domain-like"/>
    <property type="match status" value="2"/>
</dbReference>
<dbReference type="Pfam" id="PF04967">
    <property type="entry name" value="HTH_10"/>
    <property type="match status" value="1"/>
</dbReference>
<evidence type="ECO:0000256" key="4">
    <source>
        <dbReference type="SAM" id="Coils"/>
    </source>
</evidence>
<dbReference type="SUPFAM" id="SSF55785">
    <property type="entry name" value="PYP-like sensor domain (PAS domain)"/>
    <property type="match status" value="3"/>
</dbReference>
<feature type="domain" description="PAS" evidence="6">
    <location>
        <begin position="130"/>
        <end position="193"/>
    </location>
</feature>
<organism evidence="9 10">
    <name type="scientific">Halococcoides cellulosivorans</name>
    <dbReference type="NCBI Taxonomy" id="1679096"/>
    <lineage>
        <taxon>Archaea</taxon>
        <taxon>Methanobacteriati</taxon>
        <taxon>Methanobacteriota</taxon>
        <taxon>Stenosarchaea group</taxon>
        <taxon>Halobacteria</taxon>
        <taxon>Halobacteriales</taxon>
        <taxon>Haloarculaceae</taxon>
        <taxon>Halococcoides</taxon>
    </lineage>
</organism>
<evidence type="ECO:0000256" key="2">
    <source>
        <dbReference type="ARBA" id="ARBA00023163"/>
    </source>
</evidence>
<evidence type="ECO:0000259" key="8">
    <source>
        <dbReference type="PROSITE" id="PS50885"/>
    </source>
</evidence>
<dbReference type="InterPro" id="IPR000014">
    <property type="entry name" value="PAS"/>
</dbReference>
<feature type="transmembrane region" description="Helical" evidence="5">
    <location>
        <begin position="21"/>
        <end position="41"/>
    </location>
</feature>
<dbReference type="InterPro" id="IPR031803">
    <property type="entry name" value="BAT_GAF/HTH-assoc"/>
</dbReference>
<keyword evidence="1" id="KW-0805">Transcription regulation</keyword>
<dbReference type="CDD" id="cd06225">
    <property type="entry name" value="HAMP"/>
    <property type="match status" value="1"/>
</dbReference>
<dbReference type="InterPro" id="IPR007050">
    <property type="entry name" value="HTH_bacterioopsin"/>
</dbReference>
<dbReference type="Gene3D" id="3.30.450.40">
    <property type="match status" value="2"/>
</dbReference>
<feature type="domain" description="HAMP" evidence="8">
    <location>
        <begin position="72"/>
        <end position="118"/>
    </location>
</feature>
<evidence type="ECO:0000259" key="6">
    <source>
        <dbReference type="PROSITE" id="PS50112"/>
    </source>
</evidence>
<dbReference type="AlphaFoldDB" id="A0A2R4X126"/>
<dbReference type="CDD" id="cd00130">
    <property type="entry name" value="PAS"/>
    <property type="match status" value="3"/>
</dbReference>
<feature type="domain" description="PAC" evidence="7">
    <location>
        <begin position="458"/>
        <end position="509"/>
    </location>
</feature>
<dbReference type="Pfam" id="PF00672">
    <property type="entry name" value="HAMP"/>
    <property type="match status" value="1"/>
</dbReference>
<dbReference type="Gene3D" id="1.10.10.10">
    <property type="entry name" value="Winged helix-like DNA-binding domain superfamily/Winged helix DNA-binding domain"/>
    <property type="match status" value="1"/>
</dbReference>
<dbReference type="SUPFAM" id="SSF88659">
    <property type="entry name" value="Sigma3 and sigma4 domains of RNA polymerase sigma factors"/>
    <property type="match status" value="1"/>
</dbReference>
<dbReference type="SUPFAM" id="SSF158472">
    <property type="entry name" value="HAMP domain-like"/>
    <property type="match status" value="1"/>
</dbReference>
<protein>
    <recommendedName>
        <fullName evidence="11">PAS domain S-box protein</fullName>
    </recommendedName>
</protein>
<dbReference type="InterPro" id="IPR003660">
    <property type="entry name" value="HAMP_dom"/>
</dbReference>
<dbReference type="PANTHER" id="PTHR34236:SF1">
    <property type="entry name" value="DIMETHYL SULFOXIDE REDUCTASE TRANSCRIPTIONAL ACTIVATOR"/>
    <property type="match status" value="1"/>
</dbReference>
<evidence type="ECO:0000256" key="1">
    <source>
        <dbReference type="ARBA" id="ARBA00023015"/>
    </source>
</evidence>
<accession>A0A2R4X126</accession>
<dbReference type="InterPro" id="IPR000700">
    <property type="entry name" value="PAS-assoc_C"/>
</dbReference>
<dbReference type="InterPro" id="IPR013324">
    <property type="entry name" value="RNA_pol_sigma_r3/r4-like"/>
</dbReference>
<dbReference type="Pfam" id="PF13185">
    <property type="entry name" value="GAF_2"/>
    <property type="match status" value="2"/>
</dbReference>
<dbReference type="GO" id="GO:0016020">
    <property type="term" value="C:membrane"/>
    <property type="evidence" value="ECO:0007669"/>
    <property type="project" value="InterPro"/>
</dbReference>
<evidence type="ECO:0000256" key="3">
    <source>
        <dbReference type="ARBA" id="ARBA00023224"/>
    </source>
</evidence>
<dbReference type="PROSITE" id="PS50885">
    <property type="entry name" value="HAMP"/>
    <property type="match status" value="1"/>
</dbReference>
<dbReference type="InterPro" id="IPR003018">
    <property type="entry name" value="GAF"/>
</dbReference>
<dbReference type="InterPro" id="IPR013655">
    <property type="entry name" value="PAS_fold_3"/>
</dbReference>
<dbReference type="Proteomes" id="UP000244727">
    <property type="component" value="Chromosome"/>
</dbReference>
<sequence length="1074" mass="118763">MERLRSTPTETTGRDSLPQRSIARWVSIAVGLVVGLGWLSLGVHAGGEITSVAPLAIVGPVLLGATANWSDLDALIERVEQITEGDYDVTFDLDRDDEVGQLADALDEMTDRLAAREAETDAEIGYTEDLLDAIDDVFYVLDRDGGHCRWNQSFEDVTGYDHDEIEGHHPLRYFEGDTRETVAAALDRVFEDGSVRIEAPLQTADGESIPYEWVVNRLEAPDGTAVAAGIGRDVTARQATERERDRYARRFEAVFDDPNLLAAVLAPDGTLLDVNDNAMDRIDADRSAVIGASFWETPWWADDPAVQTEIREGIDRAAAGEYVEYEIHHEGPDIETYASLGTIRPVFDDGDIVSLVVSAHDVTERHEQTAELRERERELERTQDLLKQAERTAHVGGWELDVREEPYTFEATEEFYDIHGLSPDEPITPEEIIQLYDPDDQAYMERLLTAAIEEGERYDMEVRLDALPEGDRWIRSIAEPAVEDGRVVAVRGSLQDITDRKENERRFQTLHELARGVIEADSVQAMAELVLDAGVSVLGPPCIAVYLFDEETGRLEPAAVSEPFERVASEPTAGYDPRAGDLLWEAYASGEVVTADDRALDGTQILTSAVNCALLVPIGEHGVLLAATDDADVRPDDRRLAETLAATMATALSRLESDAALQDKQRQLEAQNRRLRRQIQITETIRRINRSLVGSRTREEIESAVCERLVESGDTVFAWIGSLDDGSLVPRVWAGEGHAYLDAVSLSTDAPTPDPSVQAATDGEPVVVRSVVDNVTNEAWRKHALVEEFASLVAVPLEIDEHSYGVLTVYATEAGAFGDLERRIFEELGENIANAIRALEAFRALYTDEFVELRLRLDREETFLGRVAAAADATVEYVGLASRPEDASPLFFEVEDADPAAMADVLDELHAVREYRQIGGDEGRTLFEATVAGTVCAARLVEYGGVPRSIGADGDEIEVVVDVPVGTDVREFVDMIRERHPSVELLARKNVTRDAQTRQELVAGLFEGLTDRQLAVLRTAFFAGFFEWPRESTGQEVADLLDVSQPTVNRHLRHALRALLEQLFEEEPTTVAPT</sequence>
<keyword evidence="5" id="KW-1133">Transmembrane helix</keyword>
<dbReference type="EMBL" id="CP028858">
    <property type="protein sequence ID" value="AWB27499.1"/>
    <property type="molecule type" value="Genomic_DNA"/>
</dbReference>
<evidence type="ECO:0000256" key="5">
    <source>
        <dbReference type="SAM" id="Phobius"/>
    </source>
</evidence>
<dbReference type="Pfam" id="PF08448">
    <property type="entry name" value="PAS_4"/>
    <property type="match status" value="2"/>
</dbReference>
<reference evidence="9 10" key="1">
    <citation type="submission" date="2018-04" db="EMBL/GenBank/DDBJ databases">
        <title>Halococcoides cellulosivorans gen. nov., sp. nov., an extremely halophilic cellulose-utilizing haloarchaeon from hypersaline lakes.</title>
        <authorList>
            <person name="Sorokin D.Y."/>
            <person name="Toshchakov S.V."/>
            <person name="Samarov N.I."/>
            <person name="Korzhenkov A."/>
            <person name="Kublanov I.V."/>
        </authorList>
    </citation>
    <scope>NUCLEOTIDE SEQUENCE [LARGE SCALE GENOMIC DNA]</scope>
    <source>
        <strain evidence="9 10">HArcel1</strain>
    </source>
</reference>
<dbReference type="PROSITE" id="PS50113">
    <property type="entry name" value="PAC"/>
    <property type="match status" value="2"/>
</dbReference>
<dbReference type="SMART" id="SM00304">
    <property type="entry name" value="HAMP"/>
    <property type="match status" value="1"/>
</dbReference>
<feature type="domain" description="PAS" evidence="6">
    <location>
        <begin position="412"/>
        <end position="455"/>
    </location>
</feature>
<evidence type="ECO:0000259" key="7">
    <source>
        <dbReference type="PROSITE" id="PS50113"/>
    </source>
</evidence>
<dbReference type="GO" id="GO:0007165">
    <property type="term" value="P:signal transduction"/>
    <property type="evidence" value="ECO:0007669"/>
    <property type="project" value="UniProtKB-KW"/>
</dbReference>
<dbReference type="InterPro" id="IPR029016">
    <property type="entry name" value="GAF-like_dom_sf"/>
</dbReference>
<dbReference type="PROSITE" id="PS50112">
    <property type="entry name" value="PAS"/>
    <property type="match status" value="2"/>
</dbReference>
<dbReference type="Gene3D" id="3.30.450.20">
    <property type="entry name" value="PAS domain"/>
    <property type="match status" value="3"/>
</dbReference>
<dbReference type="InterPro" id="IPR035965">
    <property type="entry name" value="PAS-like_dom_sf"/>
</dbReference>